<dbReference type="Proteomes" id="UP000717585">
    <property type="component" value="Unassembled WGS sequence"/>
</dbReference>
<name>A0A8J6B0Y0_9EUKA</name>
<organism evidence="11 12">
    <name type="scientific">Carpediemonas membranifera</name>
    <dbReference type="NCBI Taxonomy" id="201153"/>
    <lineage>
        <taxon>Eukaryota</taxon>
        <taxon>Metamonada</taxon>
        <taxon>Carpediemonas-like organisms</taxon>
        <taxon>Carpediemonas</taxon>
    </lineage>
</organism>
<comment type="caution">
    <text evidence="11">The sequence shown here is derived from an EMBL/GenBank/DDBJ whole genome shotgun (WGS) entry which is preliminary data.</text>
</comment>
<proteinExistence type="predicted"/>
<gene>
    <name evidence="11" type="ORF">J8273_3376</name>
</gene>
<dbReference type="SUPFAM" id="SSF82199">
    <property type="entry name" value="SET domain"/>
    <property type="match status" value="1"/>
</dbReference>
<dbReference type="GO" id="GO:0005634">
    <property type="term" value="C:nucleus"/>
    <property type="evidence" value="ECO:0007669"/>
    <property type="project" value="UniProtKB-SubCell"/>
</dbReference>
<evidence type="ECO:0000256" key="3">
    <source>
        <dbReference type="ARBA" id="ARBA00022454"/>
    </source>
</evidence>
<evidence type="ECO:0000259" key="9">
    <source>
        <dbReference type="PROSITE" id="PS50280"/>
    </source>
</evidence>
<accession>A0A8J6B0Y0</accession>
<keyword evidence="3" id="KW-0158">Chromosome</keyword>
<feature type="region of interest" description="Disordered" evidence="8">
    <location>
        <begin position="1"/>
        <end position="21"/>
    </location>
</feature>
<dbReference type="PROSITE" id="PS50868">
    <property type="entry name" value="POST_SET"/>
    <property type="match status" value="1"/>
</dbReference>
<evidence type="ECO:0000256" key="4">
    <source>
        <dbReference type="ARBA" id="ARBA00022603"/>
    </source>
</evidence>
<evidence type="ECO:0000256" key="2">
    <source>
        <dbReference type="ARBA" id="ARBA00004286"/>
    </source>
</evidence>
<dbReference type="OrthoDB" id="422362at2759"/>
<keyword evidence="12" id="KW-1185">Reference proteome</keyword>
<feature type="domain" description="SET" evidence="9">
    <location>
        <begin position="145"/>
        <end position="259"/>
    </location>
</feature>
<dbReference type="InterPro" id="IPR001214">
    <property type="entry name" value="SET_dom"/>
</dbReference>
<protein>
    <submittedName>
        <fullName evidence="11">SET domain-containing protein</fullName>
    </submittedName>
</protein>
<keyword evidence="6" id="KW-0949">S-adenosyl-L-methionine</keyword>
<dbReference type="Gene3D" id="2.170.270.10">
    <property type="entry name" value="SET domain"/>
    <property type="match status" value="1"/>
</dbReference>
<dbReference type="InterPro" id="IPR046341">
    <property type="entry name" value="SET_dom_sf"/>
</dbReference>
<dbReference type="PANTHER" id="PTHR22884">
    <property type="entry name" value="SET DOMAIN PROTEINS"/>
    <property type="match status" value="1"/>
</dbReference>
<dbReference type="GO" id="GO:0032259">
    <property type="term" value="P:methylation"/>
    <property type="evidence" value="ECO:0007669"/>
    <property type="project" value="UniProtKB-KW"/>
</dbReference>
<dbReference type="SMART" id="SM00317">
    <property type="entry name" value="SET"/>
    <property type="match status" value="1"/>
</dbReference>
<dbReference type="Pfam" id="PF00856">
    <property type="entry name" value="SET"/>
    <property type="match status" value="1"/>
</dbReference>
<feature type="domain" description="Post-SET" evidence="10">
    <location>
        <begin position="265"/>
        <end position="280"/>
    </location>
</feature>
<keyword evidence="4" id="KW-0489">Methyltransferase</keyword>
<dbReference type="GO" id="GO:0005694">
    <property type="term" value="C:chromosome"/>
    <property type="evidence" value="ECO:0007669"/>
    <property type="project" value="UniProtKB-SubCell"/>
</dbReference>
<evidence type="ECO:0000256" key="8">
    <source>
        <dbReference type="SAM" id="MobiDB-lite"/>
    </source>
</evidence>
<dbReference type="EMBL" id="JAHDYR010000025">
    <property type="protein sequence ID" value="KAG9393243.1"/>
    <property type="molecule type" value="Genomic_DNA"/>
</dbReference>
<dbReference type="PROSITE" id="PS50280">
    <property type="entry name" value="SET"/>
    <property type="match status" value="1"/>
</dbReference>
<dbReference type="InterPro" id="IPR006560">
    <property type="entry name" value="AWS_dom"/>
</dbReference>
<evidence type="ECO:0000256" key="1">
    <source>
        <dbReference type="ARBA" id="ARBA00004123"/>
    </source>
</evidence>
<evidence type="ECO:0000256" key="6">
    <source>
        <dbReference type="ARBA" id="ARBA00022691"/>
    </source>
</evidence>
<keyword evidence="5" id="KW-0808">Transferase</keyword>
<dbReference type="InterPro" id="IPR003616">
    <property type="entry name" value="Post-SET_dom"/>
</dbReference>
<dbReference type="Pfam" id="PF17907">
    <property type="entry name" value="AWS"/>
    <property type="match status" value="1"/>
</dbReference>
<dbReference type="InterPro" id="IPR050777">
    <property type="entry name" value="SET2_Histone-Lys_MeTrsfase"/>
</dbReference>
<keyword evidence="7" id="KW-0539">Nucleus</keyword>
<dbReference type="AlphaFoldDB" id="A0A8J6B0Y0"/>
<comment type="subcellular location">
    <subcellularLocation>
        <location evidence="2">Chromosome</location>
    </subcellularLocation>
    <subcellularLocation>
        <location evidence="1">Nucleus</location>
    </subcellularLocation>
</comment>
<evidence type="ECO:0000313" key="11">
    <source>
        <dbReference type="EMBL" id="KAG9393243.1"/>
    </source>
</evidence>
<evidence type="ECO:0000256" key="7">
    <source>
        <dbReference type="ARBA" id="ARBA00023242"/>
    </source>
</evidence>
<evidence type="ECO:0000259" key="10">
    <source>
        <dbReference type="PROSITE" id="PS50868"/>
    </source>
</evidence>
<evidence type="ECO:0000256" key="5">
    <source>
        <dbReference type="ARBA" id="ARBA00022679"/>
    </source>
</evidence>
<sequence length="280" mass="31408">MKENQADQNVRRSSRLKQNSIQSYFKQEKAIPVVDKKKALKPLKEASISVNDLIKPENVVIKIKHEKPEHPKTTKATKPASFRWLRVNKWTKEAMALCPKPIMGTDDGPDDDCEVRKACMVECTDKSCTAGPSCGNRGLQRQEYAKYEIRSAGGKGDGFYAKEDIKAGELIIEYVGEVLTKDAAQDRLKHNTSRHVYGMGIGDGIVIDSAERGNDARFINHSCDPNAETGKWEVRGRPRVAVTARRLILAGEEVTFNYHFETEGERVKCMCGSKKCRGYL</sequence>
<evidence type="ECO:0000313" key="12">
    <source>
        <dbReference type="Proteomes" id="UP000717585"/>
    </source>
</evidence>
<reference evidence="11" key="1">
    <citation type="submission" date="2021-05" db="EMBL/GenBank/DDBJ databases">
        <title>A free-living protist that lacks canonical eukaryotic 1 DNA replication and segregation systems.</title>
        <authorList>
            <person name="Salas-Leiva D.E."/>
            <person name="Tromer E.C."/>
            <person name="Curtis B.A."/>
            <person name="Jerlstrom-Hultqvist J."/>
            <person name="Kolisko M."/>
            <person name="Yi Z."/>
            <person name="Salas-Leiva J.S."/>
            <person name="Gallot-Lavallee L."/>
            <person name="Kops G.J.P.L."/>
            <person name="Archibald J.M."/>
            <person name="Simpson A.G.B."/>
            <person name="Roger A.J."/>
        </authorList>
    </citation>
    <scope>NUCLEOTIDE SEQUENCE</scope>
    <source>
        <strain evidence="11">BICM</strain>
    </source>
</reference>
<dbReference type="GO" id="GO:0042054">
    <property type="term" value="F:histone methyltransferase activity"/>
    <property type="evidence" value="ECO:0007669"/>
    <property type="project" value="InterPro"/>
</dbReference>